<evidence type="ECO:0008006" key="6">
    <source>
        <dbReference type="Google" id="ProtNLM"/>
    </source>
</evidence>
<accession>A0A9W7E7E3</accession>
<feature type="transmembrane region" description="Helical" evidence="2">
    <location>
        <begin position="88"/>
        <end position="108"/>
    </location>
</feature>
<feature type="chain" id="PRO_5040996720" description="EF-hand domain-containing protein" evidence="3">
    <location>
        <begin position="21"/>
        <end position="265"/>
    </location>
</feature>
<dbReference type="OrthoDB" id="193857at2759"/>
<name>A0A9W7E7E3_9STRA</name>
<feature type="compositionally biased region" description="Basic and acidic residues" evidence="1">
    <location>
        <begin position="243"/>
        <end position="257"/>
    </location>
</feature>
<keyword evidence="2" id="KW-0812">Transmembrane</keyword>
<feature type="transmembrane region" description="Helical" evidence="2">
    <location>
        <begin position="44"/>
        <end position="67"/>
    </location>
</feature>
<dbReference type="EMBL" id="BRXZ01001433">
    <property type="protein sequence ID" value="GMH71104.1"/>
    <property type="molecule type" value="Genomic_DNA"/>
</dbReference>
<dbReference type="AlphaFoldDB" id="A0A9W7E7E3"/>
<evidence type="ECO:0000313" key="4">
    <source>
        <dbReference type="EMBL" id="GMH71104.1"/>
    </source>
</evidence>
<dbReference type="InterPro" id="IPR011992">
    <property type="entry name" value="EF-hand-dom_pair"/>
</dbReference>
<keyword evidence="2" id="KW-1133">Transmembrane helix</keyword>
<dbReference type="Proteomes" id="UP001165082">
    <property type="component" value="Unassembled WGS sequence"/>
</dbReference>
<protein>
    <recommendedName>
        <fullName evidence="6">EF-hand domain-containing protein</fullName>
    </recommendedName>
</protein>
<comment type="caution">
    <text evidence="4">The sequence shown here is derived from an EMBL/GenBank/DDBJ whole genome shotgun (WGS) entry which is preliminary data.</text>
</comment>
<evidence type="ECO:0000313" key="5">
    <source>
        <dbReference type="Proteomes" id="UP001165082"/>
    </source>
</evidence>
<evidence type="ECO:0000256" key="3">
    <source>
        <dbReference type="SAM" id="SignalP"/>
    </source>
</evidence>
<dbReference type="SUPFAM" id="SSF47473">
    <property type="entry name" value="EF-hand"/>
    <property type="match status" value="1"/>
</dbReference>
<keyword evidence="2" id="KW-0472">Membrane</keyword>
<organism evidence="4 5">
    <name type="scientific">Triparma retinervis</name>
    <dbReference type="NCBI Taxonomy" id="2557542"/>
    <lineage>
        <taxon>Eukaryota</taxon>
        <taxon>Sar</taxon>
        <taxon>Stramenopiles</taxon>
        <taxon>Ochrophyta</taxon>
        <taxon>Bolidophyceae</taxon>
        <taxon>Parmales</taxon>
        <taxon>Triparmaceae</taxon>
        <taxon>Triparma</taxon>
    </lineage>
</organism>
<proteinExistence type="predicted"/>
<sequence>MIPTVFALVTVVLGQFTILADPVCSKTDAESSSNSGCQFLSAAVASAYLEIIVFSWIFMGTTITMTLPGGKTYKILKPFSKLRTITGCYAFVFLVSLGSFSYGTTFLLDVAAQKDSGALLINFSLFLQIAYWLMVVLGTAALIMIKLNTKKGGKGGQYKPERTVRQKEKQLEQGSEAWFKNWFEVESDGMEMMESDKLEKFFTCVDLDVPADDIDNIVDQLDTEGTGEIGFTGAWSWYQSEGKGKYGVEKKEEKKGDDDDEDAAT</sequence>
<reference evidence="4" key="1">
    <citation type="submission" date="2022-07" db="EMBL/GenBank/DDBJ databases">
        <title>Genome analysis of Parmales, a sister group of diatoms, reveals the evolutionary specialization of diatoms from phago-mixotrophs to photoautotrophs.</title>
        <authorList>
            <person name="Ban H."/>
            <person name="Sato S."/>
            <person name="Yoshikawa S."/>
            <person name="Kazumasa Y."/>
            <person name="Nakamura Y."/>
            <person name="Ichinomiya M."/>
            <person name="Saitoh K."/>
            <person name="Sato N."/>
            <person name="Blanc-Mathieu R."/>
            <person name="Endo H."/>
            <person name="Kuwata A."/>
            <person name="Ogata H."/>
        </authorList>
    </citation>
    <scope>NUCLEOTIDE SEQUENCE</scope>
</reference>
<gene>
    <name evidence="4" type="ORF">TrRE_jg11131</name>
</gene>
<evidence type="ECO:0000256" key="1">
    <source>
        <dbReference type="SAM" id="MobiDB-lite"/>
    </source>
</evidence>
<evidence type="ECO:0000256" key="2">
    <source>
        <dbReference type="SAM" id="Phobius"/>
    </source>
</evidence>
<keyword evidence="3" id="KW-0732">Signal</keyword>
<feature type="signal peptide" evidence="3">
    <location>
        <begin position="1"/>
        <end position="20"/>
    </location>
</feature>
<keyword evidence="5" id="KW-1185">Reference proteome</keyword>
<feature type="region of interest" description="Disordered" evidence="1">
    <location>
        <begin position="243"/>
        <end position="265"/>
    </location>
</feature>
<feature type="transmembrane region" description="Helical" evidence="2">
    <location>
        <begin position="120"/>
        <end position="145"/>
    </location>
</feature>